<dbReference type="EMBL" id="JAUSTO010000002">
    <property type="protein sequence ID" value="MDQ0151695.1"/>
    <property type="molecule type" value="Genomic_DNA"/>
</dbReference>
<dbReference type="InterPro" id="IPR043778">
    <property type="entry name" value="DUF5720"/>
</dbReference>
<proteinExistence type="predicted"/>
<accession>A0AAE3V8R8</accession>
<organism evidence="2 3">
    <name type="scientific">Moryella indoligenes</name>
    <dbReference type="NCBI Taxonomy" id="371674"/>
    <lineage>
        <taxon>Bacteria</taxon>
        <taxon>Bacillati</taxon>
        <taxon>Bacillota</taxon>
        <taxon>Clostridia</taxon>
        <taxon>Lachnospirales</taxon>
        <taxon>Lachnospiraceae</taxon>
        <taxon>Moryella</taxon>
    </lineage>
</organism>
<dbReference type="Pfam" id="PF18987">
    <property type="entry name" value="DUF5720"/>
    <property type="match status" value="1"/>
</dbReference>
<protein>
    <recommendedName>
        <fullName evidence="1">DUF5720 domain-containing protein</fullName>
    </recommendedName>
</protein>
<gene>
    <name evidence="2" type="ORF">J2S20_000375</name>
</gene>
<reference evidence="2" key="1">
    <citation type="submission" date="2023-07" db="EMBL/GenBank/DDBJ databases">
        <title>Genomic Encyclopedia of Type Strains, Phase IV (KMG-IV): sequencing the most valuable type-strain genomes for metagenomic binning, comparative biology and taxonomic classification.</title>
        <authorList>
            <person name="Goeker M."/>
        </authorList>
    </citation>
    <scope>NUCLEOTIDE SEQUENCE</scope>
    <source>
        <strain evidence="2">DSM 19659</strain>
    </source>
</reference>
<dbReference type="Proteomes" id="UP001241537">
    <property type="component" value="Unassembled WGS sequence"/>
</dbReference>
<comment type="caution">
    <text evidence="2">The sequence shown here is derived from an EMBL/GenBank/DDBJ whole genome shotgun (WGS) entry which is preliminary data.</text>
</comment>
<evidence type="ECO:0000313" key="3">
    <source>
        <dbReference type="Proteomes" id="UP001241537"/>
    </source>
</evidence>
<keyword evidence="3" id="KW-1185">Reference proteome</keyword>
<evidence type="ECO:0000313" key="2">
    <source>
        <dbReference type="EMBL" id="MDQ0151695.1"/>
    </source>
</evidence>
<name>A0AAE3V8R8_9FIRM</name>
<feature type="domain" description="DUF5720" evidence="1">
    <location>
        <begin position="75"/>
        <end position="172"/>
    </location>
</feature>
<sequence>MKLTEAEMRMVFQIESTNQNAALNEIYMTWCYAPNPATKETAEGLLDKLRPLSDQECMDLIRKVQAEYHLPEKAHTIGEMLAEARQRSGAQKLSGHDIMALERFDPATRHMIVFDVLTHDSPVGWKGEKMRLFLTDAGYSKALENQEKGHIKIRNHAKVLSGDLHYDHKGREREPPPKCIKISGKSSVSSSVACVLNRAWMFSHAGENGGIQTGKPLKINTFYFHRKEVRRWLFFVLKRPVIIRSCRTIT</sequence>
<evidence type="ECO:0000259" key="1">
    <source>
        <dbReference type="Pfam" id="PF18987"/>
    </source>
</evidence>
<dbReference type="AlphaFoldDB" id="A0AAE3V8R8"/>